<reference evidence="2" key="1">
    <citation type="thesis" date="2021" institute="BYU ScholarsArchive" country="Provo, UT, USA">
        <title>Applications of and Algorithms for Genome Assembly and Genomic Analyses with an Emphasis on Marine Teleosts.</title>
        <authorList>
            <person name="Pickett B.D."/>
        </authorList>
    </citation>
    <scope>NUCLEOTIDE SEQUENCE</scope>
    <source>
        <strain evidence="2">HI-2016</strain>
    </source>
</reference>
<comment type="caution">
    <text evidence="2">The sequence shown here is derived from an EMBL/GenBank/DDBJ whole genome shotgun (WGS) entry which is preliminary data.</text>
</comment>
<dbReference type="Proteomes" id="UP000824540">
    <property type="component" value="Unassembled WGS sequence"/>
</dbReference>
<keyword evidence="3" id="KW-1185">Reference proteome</keyword>
<evidence type="ECO:0000256" key="1">
    <source>
        <dbReference type="SAM" id="MobiDB-lite"/>
    </source>
</evidence>
<proteinExistence type="predicted"/>
<gene>
    <name evidence="2" type="ORF">JZ751_019042</name>
</gene>
<feature type="region of interest" description="Disordered" evidence="1">
    <location>
        <begin position="53"/>
        <end position="73"/>
    </location>
</feature>
<dbReference type="EMBL" id="JAFBMS010000034">
    <property type="protein sequence ID" value="KAG9341537.1"/>
    <property type="molecule type" value="Genomic_DNA"/>
</dbReference>
<dbReference type="AlphaFoldDB" id="A0A8T2NYR6"/>
<name>A0A8T2NYR6_9TELE</name>
<protein>
    <submittedName>
        <fullName evidence="2">Uncharacterized protein</fullName>
    </submittedName>
</protein>
<accession>A0A8T2NYR6</accession>
<sequence>MSAACLRFSTKVASISMATVVRSTPTGTLPAIKWILQSHISLVNPSRTAKLLPLPETRRLQQRESAGQNPASP</sequence>
<organism evidence="2 3">
    <name type="scientific">Albula glossodonta</name>
    <name type="common">roundjaw bonefish</name>
    <dbReference type="NCBI Taxonomy" id="121402"/>
    <lineage>
        <taxon>Eukaryota</taxon>
        <taxon>Metazoa</taxon>
        <taxon>Chordata</taxon>
        <taxon>Craniata</taxon>
        <taxon>Vertebrata</taxon>
        <taxon>Euteleostomi</taxon>
        <taxon>Actinopterygii</taxon>
        <taxon>Neopterygii</taxon>
        <taxon>Teleostei</taxon>
        <taxon>Albuliformes</taxon>
        <taxon>Albulidae</taxon>
        <taxon>Albula</taxon>
    </lineage>
</organism>
<feature type="compositionally biased region" description="Polar residues" evidence="1">
    <location>
        <begin position="63"/>
        <end position="73"/>
    </location>
</feature>
<evidence type="ECO:0000313" key="2">
    <source>
        <dbReference type="EMBL" id="KAG9341537.1"/>
    </source>
</evidence>
<evidence type="ECO:0000313" key="3">
    <source>
        <dbReference type="Proteomes" id="UP000824540"/>
    </source>
</evidence>